<evidence type="ECO:0000313" key="4">
    <source>
        <dbReference type="Proteomes" id="UP001160148"/>
    </source>
</evidence>
<comment type="caution">
    <text evidence="2">The sequence shown here is derived from an EMBL/GenBank/DDBJ whole genome shotgun (WGS) entry which is preliminary data.</text>
</comment>
<gene>
    <name evidence="3" type="ORF">MEUPH1_LOCUS21473</name>
    <name evidence="2" type="ORF">MEUPH1_LOCUS4175</name>
</gene>
<keyword evidence="4" id="KW-1185">Reference proteome</keyword>
<dbReference type="PANTHER" id="PTHR21505:SF8">
    <property type="entry name" value="DPT-YFP REPRESSOR BY OVEREXPRESSION, ISOFORM D-RELATED"/>
    <property type="match status" value="1"/>
</dbReference>
<feature type="domain" description="MADF" evidence="1">
    <location>
        <begin position="14"/>
        <end position="114"/>
    </location>
</feature>
<dbReference type="AlphaFoldDB" id="A0AAV0VXB6"/>
<proteinExistence type="predicted"/>
<evidence type="ECO:0000313" key="3">
    <source>
        <dbReference type="EMBL" id="CAI6366945.1"/>
    </source>
</evidence>
<evidence type="ECO:0000313" key="2">
    <source>
        <dbReference type="EMBL" id="CAI6347381.1"/>
    </source>
</evidence>
<dbReference type="EMBL" id="CARXXK010000001">
    <property type="protein sequence ID" value="CAI6347381.1"/>
    <property type="molecule type" value="Genomic_DNA"/>
</dbReference>
<dbReference type="PROSITE" id="PS51029">
    <property type="entry name" value="MADF"/>
    <property type="match status" value="1"/>
</dbReference>
<dbReference type="Pfam" id="PF10545">
    <property type="entry name" value="MADF_DNA_bdg"/>
    <property type="match status" value="1"/>
</dbReference>
<dbReference type="EMBL" id="CARXXK010000004">
    <property type="protein sequence ID" value="CAI6366945.1"/>
    <property type="molecule type" value="Genomic_DNA"/>
</dbReference>
<dbReference type="SMART" id="SM00595">
    <property type="entry name" value="MADF"/>
    <property type="match status" value="1"/>
</dbReference>
<dbReference type="InterPro" id="IPR006578">
    <property type="entry name" value="MADF-dom"/>
</dbReference>
<name>A0AAV0VXB6_9HEMI</name>
<protein>
    <recommendedName>
        <fullName evidence="1">MADF domain-containing protein</fullName>
    </recommendedName>
</protein>
<reference evidence="2 4" key="1">
    <citation type="submission" date="2023-01" db="EMBL/GenBank/DDBJ databases">
        <authorList>
            <person name="Whitehead M."/>
        </authorList>
    </citation>
    <scope>NUCLEOTIDE SEQUENCE [LARGE SCALE GENOMIC DNA]</scope>
</reference>
<organism evidence="2 4">
    <name type="scientific">Macrosiphum euphorbiae</name>
    <name type="common">potato aphid</name>
    <dbReference type="NCBI Taxonomy" id="13131"/>
    <lineage>
        <taxon>Eukaryota</taxon>
        <taxon>Metazoa</taxon>
        <taxon>Ecdysozoa</taxon>
        <taxon>Arthropoda</taxon>
        <taxon>Hexapoda</taxon>
        <taxon>Insecta</taxon>
        <taxon>Pterygota</taxon>
        <taxon>Neoptera</taxon>
        <taxon>Paraneoptera</taxon>
        <taxon>Hemiptera</taxon>
        <taxon>Sternorrhyncha</taxon>
        <taxon>Aphidomorpha</taxon>
        <taxon>Aphidoidea</taxon>
        <taxon>Aphididae</taxon>
        <taxon>Macrosiphini</taxon>
        <taxon>Macrosiphum</taxon>
    </lineage>
</organism>
<evidence type="ECO:0000259" key="1">
    <source>
        <dbReference type="PROSITE" id="PS51029"/>
    </source>
</evidence>
<accession>A0AAV0VXB6</accession>
<dbReference type="PANTHER" id="PTHR21505">
    <property type="entry name" value="MADF DOMAIN-CONTAINING PROTEIN-RELATED"/>
    <property type="match status" value="1"/>
</dbReference>
<dbReference type="Proteomes" id="UP001160148">
    <property type="component" value="Unassembled WGS sequence"/>
</dbReference>
<sequence>MSDIRNWSKEFLTEFISIYREQPCLWKIKDKKVYTNRNLKNMAYEKLANFAQTVYSDANKTWVVQRVQSLRGSFRKEFNKWNETRNKTGSSTDSVHVPSLWYYNQLLFTKEQETPEESISNLSDDENNDAMMSTNIHDSTLPEEVNKQLNSEMPLQVCNVPIKKKNY</sequence>